<keyword evidence="2" id="KW-0732">Signal</keyword>
<protein>
    <submittedName>
        <fullName evidence="3">Extra-cytoplasmic solute receptor</fullName>
    </submittedName>
</protein>
<keyword evidence="3" id="KW-0675">Receptor</keyword>
<accession>A0A068SYH1</accession>
<dbReference type="CDD" id="cd07012">
    <property type="entry name" value="PBP2_Bug_TTT"/>
    <property type="match status" value="1"/>
</dbReference>
<evidence type="ECO:0000256" key="1">
    <source>
        <dbReference type="ARBA" id="ARBA00006987"/>
    </source>
</evidence>
<dbReference type="PANTHER" id="PTHR42928:SF5">
    <property type="entry name" value="BLR1237 PROTEIN"/>
    <property type="match status" value="1"/>
</dbReference>
<dbReference type="PATRIC" id="fig|1028800.3.peg.5187"/>
<dbReference type="OrthoDB" id="8443386at2"/>
<dbReference type="HOGENOM" id="CLU_045683_0_2_5"/>
<evidence type="ECO:0000313" key="4">
    <source>
        <dbReference type="Proteomes" id="UP000028181"/>
    </source>
</evidence>
<geneLocation type="plasmid" evidence="4">
    <name>II</name>
</geneLocation>
<dbReference type="InterPro" id="IPR005064">
    <property type="entry name" value="BUG"/>
</dbReference>
<dbReference type="PANTHER" id="PTHR42928">
    <property type="entry name" value="TRICARBOXYLATE-BINDING PROTEIN"/>
    <property type="match status" value="1"/>
</dbReference>
<dbReference type="InterPro" id="IPR042100">
    <property type="entry name" value="Bug_dom1"/>
</dbReference>
<organism evidence="3 4">
    <name type="scientific">Neorhizobium galegae bv. orientalis str. HAMBI 540</name>
    <dbReference type="NCBI Taxonomy" id="1028800"/>
    <lineage>
        <taxon>Bacteria</taxon>
        <taxon>Pseudomonadati</taxon>
        <taxon>Pseudomonadota</taxon>
        <taxon>Alphaproteobacteria</taxon>
        <taxon>Hyphomicrobiales</taxon>
        <taxon>Rhizobiaceae</taxon>
        <taxon>Rhizobium/Agrobacterium group</taxon>
        <taxon>Neorhizobium</taxon>
    </lineage>
</organism>
<reference evidence="4" key="1">
    <citation type="journal article" date="2014" name="BMC Genomics">
        <title>Genome sequencing of two Neorhizobium galegae strains reveals a noeT gene responsible for the unusual acetylation of the nodulation factors.</title>
        <authorList>
            <person name="Osterman J."/>
            <person name="Marsh J."/>
            <person name="Laine P.K."/>
            <person name="Zeng Z."/>
            <person name="Alatalo E."/>
            <person name="Sullivan J.T."/>
            <person name="Young J.P."/>
            <person name="Thomas-Oates J."/>
            <person name="Paulin L."/>
            <person name="Lindstrom K."/>
        </authorList>
    </citation>
    <scope>NUCLEOTIDE SEQUENCE [LARGE SCALE GENOMIC DNA]</scope>
    <source>
        <strain evidence="4">HAMBI 540</strain>
    </source>
</reference>
<dbReference type="Proteomes" id="UP000028181">
    <property type="component" value="Plasmid pHAMBI540a"/>
</dbReference>
<proteinExistence type="inferred from homology"/>
<keyword evidence="4" id="KW-1185">Reference proteome</keyword>
<dbReference type="GeneID" id="24259988"/>
<comment type="similarity">
    <text evidence="1">Belongs to the UPF0065 (bug) family.</text>
</comment>
<dbReference type="Gene3D" id="3.40.190.10">
    <property type="entry name" value="Periplasmic binding protein-like II"/>
    <property type="match status" value="1"/>
</dbReference>
<name>A0A068SYH1_NEOGA</name>
<feature type="signal peptide" evidence="2">
    <location>
        <begin position="1"/>
        <end position="20"/>
    </location>
</feature>
<keyword evidence="3" id="KW-0614">Plasmid</keyword>
<dbReference type="RefSeq" id="WP_041364628.1">
    <property type="nucleotide sequence ID" value="NZ_HG938354.1"/>
</dbReference>
<dbReference type="KEGG" id="ngg:RG540_PA05670"/>
<evidence type="ECO:0000256" key="2">
    <source>
        <dbReference type="SAM" id="SignalP"/>
    </source>
</evidence>
<dbReference type="Pfam" id="PF03401">
    <property type="entry name" value="TctC"/>
    <property type="match status" value="1"/>
</dbReference>
<dbReference type="Gene3D" id="3.40.190.150">
    <property type="entry name" value="Bordetella uptake gene, domain 1"/>
    <property type="match status" value="1"/>
</dbReference>
<dbReference type="EMBL" id="HG938354">
    <property type="protein sequence ID" value="CDN51243.1"/>
    <property type="molecule type" value="Genomic_DNA"/>
</dbReference>
<evidence type="ECO:0000313" key="3">
    <source>
        <dbReference type="EMBL" id="CDN51243.1"/>
    </source>
</evidence>
<dbReference type="AlphaFoldDB" id="A0A068SYH1"/>
<feature type="chain" id="PRO_5001656458" evidence="2">
    <location>
        <begin position="21"/>
        <end position="326"/>
    </location>
</feature>
<gene>
    <name evidence="3" type="ORF">RG540_PA05670</name>
</gene>
<dbReference type="PIRSF" id="PIRSF017082">
    <property type="entry name" value="YflP"/>
    <property type="match status" value="1"/>
</dbReference>
<dbReference type="SUPFAM" id="SSF53850">
    <property type="entry name" value="Periplasmic binding protein-like II"/>
    <property type="match status" value="1"/>
</dbReference>
<sequence>MRRILTSIGLALLAFTGVNAASSAGLAAEWPKDKPVTLVHAFSAGSDYLARLVAAALEKGIGQTVIVENKPGAGGAIGTGYVARQKPDGYTLVTAYPGPAANFTNTMPGLAYKPLQDFEHIIQFSVGDMVLVARKDFPANTFSELIAYVKEHPSQVSAGNNGIGSYGHMIETAIMDMAGIDIKLVSYKGSPPIVTDMLSASLDLSVDYLGDAYIKHIEAGTLKPLAVISANRVKILPNVPTLKEAGLDLVAVPWGGIMAPKGTPPAVVKKINDVLTEYLKSDDAIRKFAVAGQVPAPTTPEEFHRIVVDEEALWRNIITKYKIRSE</sequence>
<dbReference type="eggNOG" id="COG3181">
    <property type="taxonomic scope" value="Bacteria"/>
</dbReference>